<dbReference type="AlphaFoldDB" id="X6P6T1"/>
<keyword evidence="5 13" id="KW-0418">Kinase</keyword>
<reference evidence="13 14" key="1">
    <citation type="journal article" date="2013" name="Curr. Biol.">
        <title>The Genome of the Foraminiferan Reticulomyxa filosa.</title>
        <authorList>
            <person name="Glockner G."/>
            <person name="Hulsmann N."/>
            <person name="Schleicher M."/>
            <person name="Noegel A.A."/>
            <person name="Eichinger L."/>
            <person name="Gallinger C."/>
            <person name="Pawlowski J."/>
            <person name="Sierra R."/>
            <person name="Euteneuer U."/>
            <person name="Pillet L."/>
            <person name="Moustafa A."/>
            <person name="Platzer M."/>
            <person name="Groth M."/>
            <person name="Szafranski K."/>
            <person name="Schliwa M."/>
        </authorList>
    </citation>
    <scope>NUCLEOTIDE SEQUENCE [LARGE SCALE GENOMIC DNA]</scope>
</reference>
<proteinExistence type="predicted"/>
<dbReference type="PROSITE" id="PS50011">
    <property type="entry name" value="PROTEIN_KINASE_DOM"/>
    <property type="match status" value="1"/>
</dbReference>
<dbReference type="EMBL" id="ASPP01003126">
    <property type="protein sequence ID" value="ETO33799.1"/>
    <property type="molecule type" value="Genomic_DNA"/>
</dbReference>
<comment type="caution">
    <text evidence="13">The sequence shown here is derived from an EMBL/GenBank/DDBJ whole genome shotgun (WGS) entry which is preliminary data.</text>
</comment>
<dbReference type="GO" id="GO:0004674">
    <property type="term" value="F:protein serine/threonine kinase activity"/>
    <property type="evidence" value="ECO:0007669"/>
    <property type="project" value="UniProtKB-KW"/>
</dbReference>
<dbReference type="EC" id="2.7.11.1" evidence="1"/>
<dbReference type="InterPro" id="IPR000719">
    <property type="entry name" value="Prot_kinase_dom"/>
</dbReference>
<comment type="catalytic activity">
    <reaction evidence="7">
        <text>L-threonyl-[protein] + ATP = O-phospho-L-threonyl-[protein] + ADP + H(+)</text>
        <dbReference type="Rhea" id="RHEA:46608"/>
        <dbReference type="Rhea" id="RHEA-COMP:11060"/>
        <dbReference type="Rhea" id="RHEA-COMP:11605"/>
        <dbReference type="ChEBI" id="CHEBI:15378"/>
        <dbReference type="ChEBI" id="CHEBI:30013"/>
        <dbReference type="ChEBI" id="CHEBI:30616"/>
        <dbReference type="ChEBI" id="CHEBI:61977"/>
        <dbReference type="ChEBI" id="CHEBI:456216"/>
        <dbReference type="EC" id="2.7.11.1"/>
    </reaction>
</comment>
<evidence type="ECO:0000313" key="14">
    <source>
        <dbReference type="Proteomes" id="UP000023152"/>
    </source>
</evidence>
<comment type="catalytic activity">
    <reaction evidence="8">
        <text>L-seryl-[protein] + ATP = O-phospho-L-seryl-[protein] + ADP + H(+)</text>
        <dbReference type="Rhea" id="RHEA:17989"/>
        <dbReference type="Rhea" id="RHEA-COMP:9863"/>
        <dbReference type="Rhea" id="RHEA-COMP:11604"/>
        <dbReference type="ChEBI" id="CHEBI:15378"/>
        <dbReference type="ChEBI" id="CHEBI:29999"/>
        <dbReference type="ChEBI" id="CHEBI:30616"/>
        <dbReference type="ChEBI" id="CHEBI:83421"/>
        <dbReference type="ChEBI" id="CHEBI:456216"/>
        <dbReference type="EC" id="2.7.11.1"/>
    </reaction>
</comment>
<evidence type="ECO:0000256" key="4">
    <source>
        <dbReference type="ARBA" id="ARBA00022741"/>
    </source>
</evidence>
<accession>X6P6T1</accession>
<dbReference type="PANTHER" id="PTHR43895:SF32">
    <property type="entry name" value="SERINE_THREONINE-PROTEIN KINASE CHK1"/>
    <property type="match status" value="1"/>
</dbReference>
<gene>
    <name evidence="13" type="ORF">RFI_03304</name>
</gene>
<dbReference type="Gene3D" id="1.10.510.10">
    <property type="entry name" value="Transferase(Phosphotransferase) domain 1"/>
    <property type="match status" value="1"/>
</dbReference>
<dbReference type="PANTHER" id="PTHR43895">
    <property type="entry name" value="CALCIUM/CALMODULIN-DEPENDENT PROTEIN KINASE KINASE-RELATED"/>
    <property type="match status" value="1"/>
</dbReference>
<evidence type="ECO:0000256" key="3">
    <source>
        <dbReference type="ARBA" id="ARBA00022679"/>
    </source>
</evidence>
<dbReference type="GO" id="GO:0007165">
    <property type="term" value="P:signal transduction"/>
    <property type="evidence" value="ECO:0007669"/>
    <property type="project" value="TreeGrafter"/>
</dbReference>
<keyword evidence="11" id="KW-0472">Membrane</keyword>
<keyword evidence="2" id="KW-0723">Serine/threonine-protein kinase</keyword>
<feature type="binding site" evidence="9">
    <location>
        <position position="52"/>
    </location>
    <ligand>
        <name>ATP</name>
        <dbReference type="ChEBI" id="CHEBI:30616"/>
    </ligand>
</feature>
<protein>
    <recommendedName>
        <fullName evidence="1">non-specific serine/threonine protein kinase</fullName>
        <ecNumber evidence="1">2.7.11.1</ecNumber>
    </recommendedName>
</protein>
<dbReference type="OrthoDB" id="539158at2759"/>
<evidence type="ECO:0000256" key="8">
    <source>
        <dbReference type="ARBA" id="ARBA00048679"/>
    </source>
</evidence>
<dbReference type="Gene3D" id="3.30.200.20">
    <property type="entry name" value="Phosphorylase Kinase, domain 1"/>
    <property type="match status" value="1"/>
</dbReference>
<dbReference type="FunFam" id="1.10.510.10:FF:000571">
    <property type="entry name" value="Maternal embryonic leucine zipper kinase"/>
    <property type="match status" value="1"/>
</dbReference>
<dbReference type="GO" id="GO:0005524">
    <property type="term" value="F:ATP binding"/>
    <property type="evidence" value="ECO:0007669"/>
    <property type="project" value="UniProtKB-UniRule"/>
</dbReference>
<dbReference type="InterPro" id="IPR017441">
    <property type="entry name" value="Protein_kinase_ATP_BS"/>
</dbReference>
<keyword evidence="6 9" id="KW-0067">ATP-binding</keyword>
<evidence type="ECO:0000256" key="6">
    <source>
        <dbReference type="ARBA" id="ARBA00022840"/>
    </source>
</evidence>
<name>X6P6T1_RETFI</name>
<feature type="domain" description="Protein kinase" evidence="12">
    <location>
        <begin position="23"/>
        <end position="334"/>
    </location>
</feature>
<dbReference type="InterPro" id="IPR011009">
    <property type="entry name" value="Kinase-like_dom_sf"/>
</dbReference>
<keyword evidence="3" id="KW-0808">Transferase</keyword>
<evidence type="ECO:0000256" key="5">
    <source>
        <dbReference type="ARBA" id="ARBA00022777"/>
    </source>
</evidence>
<evidence type="ECO:0000256" key="9">
    <source>
        <dbReference type="PROSITE-ProRule" id="PRU10141"/>
    </source>
</evidence>
<dbReference type="Proteomes" id="UP000023152">
    <property type="component" value="Unassembled WGS sequence"/>
</dbReference>
<evidence type="ECO:0000256" key="1">
    <source>
        <dbReference type="ARBA" id="ARBA00012513"/>
    </source>
</evidence>
<keyword evidence="4 9" id="KW-0547">Nucleotide-binding</keyword>
<dbReference type="PROSITE" id="PS00108">
    <property type="entry name" value="PROTEIN_KINASE_ST"/>
    <property type="match status" value="1"/>
</dbReference>
<feature type="transmembrane region" description="Helical" evidence="11">
    <location>
        <begin position="218"/>
        <end position="250"/>
    </location>
</feature>
<evidence type="ECO:0000259" key="12">
    <source>
        <dbReference type="PROSITE" id="PS50011"/>
    </source>
</evidence>
<evidence type="ECO:0000313" key="13">
    <source>
        <dbReference type="EMBL" id="ETO33799.1"/>
    </source>
</evidence>
<organism evidence="13 14">
    <name type="scientific">Reticulomyxa filosa</name>
    <dbReference type="NCBI Taxonomy" id="46433"/>
    <lineage>
        <taxon>Eukaryota</taxon>
        <taxon>Sar</taxon>
        <taxon>Rhizaria</taxon>
        <taxon>Retaria</taxon>
        <taxon>Foraminifera</taxon>
        <taxon>Monothalamids</taxon>
        <taxon>Reticulomyxidae</taxon>
        <taxon>Reticulomyxa</taxon>
    </lineage>
</organism>
<feature type="region of interest" description="Disordered" evidence="10">
    <location>
        <begin position="381"/>
        <end position="416"/>
    </location>
</feature>
<sequence length="565" mass="65488">MTQISRIFQRKKEKPQERMMGDYIMGATLGIGGYAKVKLGVHKTTGEKVALKIMFADENGKMNDSKKKQLDRAVELLSKVDHDNVLKLLSYDKDGQYPEVDGTTTPCMYMSLEYAGNGELFDYLMFTGYFDEDIARSYFHQLIDGLNAIHSMGFAHRDLKPENLLLDDNFTLKIADFGFATTFRKDDIEIKMKTACGTKGYLAPEVLKGKKYEESVDIFAAGIILFITFAGCDFFFFIMFFAPFFFFFFFPPFNDAIPTDWWWNRLENGWKERASGKLLDRKQEWSKHGLFWAAHERSRKFPQNLKDFLLKMLHPNPEERPTIEQIRKENWDFYRVPNALYGSKETKPKKEATDTSSSWYQLGVKPSAELGKYLEQRKTKVRQERAKKIQDQQRNAALPEEKRARDPASQGGDFKAEGHETYDQYLIRKQYNDRVKAIDPNTEFDLYIEDFSDGTFASTPFYFFTQFPPAVVAAAFEKHVETIKDSASIKIVPKDTRCIVKCLTGEDGAPFDAEFEVRQYRFQSKYLVSCKRLRGDPLAYKQVIESFWMASSIVQIMDLSEDLMK</sequence>
<dbReference type="SUPFAM" id="SSF56112">
    <property type="entry name" value="Protein kinase-like (PK-like)"/>
    <property type="match status" value="1"/>
</dbReference>
<dbReference type="PROSITE" id="PS00107">
    <property type="entry name" value="PROTEIN_KINASE_ATP"/>
    <property type="match status" value="1"/>
</dbReference>
<dbReference type="InterPro" id="IPR008271">
    <property type="entry name" value="Ser/Thr_kinase_AS"/>
</dbReference>
<keyword evidence="11" id="KW-1133">Transmembrane helix</keyword>
<keyword evidence="11" id="KW-0812">Transmembrane</keyword>
<evidence type="ECO:0000256" key="7">
    <source>
        <dbReference type="ARBA" id="ARBA00047899"/>
    </source>
</evidence>
<dbReference type="SMART" id="SM00220">
    <property type="entry name" value="S_TKc"/>
    <property type="match status" value="1"/>
</dbReference>
<keyword evidence="14" id="KW-1185">Reference proteome</keyword>
<evidence type="ECO:0000256" key="2">
    <source>
        <dbReference type="ARBA" id="ARBA00022527"/>
    </source>
</evidence>
<evidence type="ECO:0000256" key="11">
    <source>
        <dbReference type="SAM" id="Phobius"/>
    </source>
</evidence>
<feature type="compositionally biased region" description="Basic and acidic residues" evidence="10">
    <location>
        <begin position="381"/>
        <end position="391"/>
    </location>
</feature>
<evidence type="ECO:0000256" key="10">
    <source>
        <dbReference type="SAM" id="MobiDB-lite"/>
    </source>
</evidence>
<dbReference type="Pfam" id="PF00069">
    <property type="entry name" value="Pkinase"/>
    <property type="match status" value="1"/>
</dbReference>